<dbReference type="STRING" id="157910.SAMN05445850_6608"/>
<dbReference type="PANTHER" id="PTHR38595:SF1">
    <property type="entry name" value="TYPE VI SECRETION SYSTEM COMPONENT TSSE1"/>
    <property type="match status" value="1"/>
</dbReference>
<dbReference type="InterPro" id="IPR007048">
    <property type="entry name" value="IraD/Gp25-like"/>
</dbReference>
<dbReference type="Proteomes" id="UP000199365">
    <property type="component" value="Unassembled WGS sequence"/>
</dbReference>
<gene>
    <name evidence="2" type="ORF">SAMN05445850_6608</name>
</gene>
<feature type="domain" description="IraD/Gp25-like" evidence="1">
    <location>
        <begin position="42"/>
        <end position="144"/>
    </location>
</feature>
<dbReference type="NCBIfam" id="TIGR03357">
    <property type="entry name" value="VI_zyme"/>
    <property type="match status" value="1"/>
</dbReference>
<sequence>MTTSDARHRQAYMPSLIDRLLDDAPARRSERPEAYAPNSEGMRRIIQRDLGLLLNTTNLDDEMDIARYPMLAASVVNYGIPALSGSYLTSRNWETVEKMVRNAIVRFEPRLIPESLRIRPLNSKNPVRYNQLEFEIHGLMRWSPYPLEFRIQSAFDIEMNHVTFELGSGKGS</sequence>
<evidence type="ECO:0000313" key="3">
    <source>
        <dbReference type="Proteomes" id="UP000199365"/>
    </source>
</evidence>
<evidence type="ECO:0000313" key="2">
    <source>
        <dbReference type="EMBL" id="SDR58657.1"/>
    </source>
</evidence>
<evidence type="ECO:0000259" key="1">
    <source>
        <dbReference type="Pfam" id="PF04965"/>
    </source>
</evidence>
<reference evidence="3" key="1">
    <citation type="submission" date="2016-10" db="EMBL/GenBank/DDBJ databases">
        <authorList>
            <person name="Varghese N."/>
            <person name="Submissions S."/>
        </authorList>
    </citation>
    <scope>NUCLEOTIDE SEQUENCE [LARGE SCALE GENOMIC DNA]</scope>
    <source>
        <strain evidence="3">DUS833</strain>
    </source>
</reference>
<name>A0A1H1K9E9_9BURK</name>
<dbReference type="SUPFAM" id="SSF160719">
    <property type="entry name" value="gpW/gp25-like"/>
    <property type="match status" value="1"/>
</dbReference>
<dbReference type="Pfam" id="PF04965">
    <property type="entry name" value="GPW_gp25"/>
    <property type="match status" value="1"/>
</dbReference>
<keyword evidence="3" id="KW-1185">Reference proteome</keyword>
<dbReference type="InterPro" id="IPR017737">
    <property type="entry name" value="TssE1-like"/>
</dbReference>
<organism evidence="2 3">
    <name type="scientific">Paraburkholderia tuberum</name>
    <dbReference type="NCBI Taxonomy" id="157910"/>
    <lineage>
        <taxon>Bacteria</taxon>
        <taxon>Pseudomonadati</taxon>
        <taxon>Pseudomonadota</taxon>
        <taxon>Betaproteobacteria</taxon>
        <taxon>Burkholderiales</taxon>
        <taxon>Burkholderiaceae</taxon>
        <taxon>Paraburkholderia</taxon>
    </lineage>
</organism>
<proteinExistence type="predicted"/>
<dbReference type="AlphaFoldDB" id="A0A1H1K9E9"/>
<dbReference type="EMBL" id="FNKX01000003">
    <property type="protein sequence ID" value="SDR58657.1"/>
    <property type="molecule type" value="Genomic_DNA"/>
</dbReference>
<dbReference type="RefSeq" id="WP_090810720.1">
    <property type="nucleotide sequence ID" value="NZ_FNKX01000003.1"/>
</dbReference>
<protein>
    <submittedName>
        <fullName evidence="2">Type VI secretion system protein ImpF</fullName>
    </submittedName>
</protein>
<dbReference type="InterPro" id="IPR053176">
    <property type="entry name" value="T6SS_TssE1-like"/>
</dbReference>
<dbReference type="PANTHER" id="PTHR38595">
    <property type="entry name" value="CYTOPLASMIC PROTEIN-RELATED"/>
    <property type="match status" value="1"/>
</dbReference>
<accession>A0A1H1K9E9</accession>